<evidence type="ECO:0000256" key="5">
    <source>
        <dbReference type="ARBA" id="ARBA00016329"/>
    </source>
</evidence>
<accession>A0ABR4NZY5</accession>
<keyword evidence="12" id="KW-0206">Cytoskeleton</keyword>
<keyword evidence="7" id="KW-0963">Cytoplasm</keyword>
<evidence type="ECO:0000256" key="8">
    <source>
        <dbReference type="ARBA" id="ARBA00022701"/>
    </source>
</evidence>
<evidence type="ECO:0000256" key="11">
    <source>
        <dbReference type="ARBA" id="ARBA00022838"/>
    </source>
</evidence>
<evidence type="ECO:0000256" key="15">
    <source>
        <dbReference type="ARBA" id="ARBA00032583"/>
    </source>
</evidence>
<evidence type="ECO:0000256" key="1">
    <source>
        <dbReference type="ARBA" id="ARBA00004123"/>
    </source>
</evidence>
<evidence type="ECO:0000256" key="2">
    <source>
        <dbReference type="ARBA" id="ARBA00004186"/>
    </source>
</evidence>
<comment type="similarity">
    <text evidence="4">Belongs to the DASH complex SPC19 family.</text>
</comment>
<dbReference type="Proteomes" id="UP001623330">
    <property type="component" value="Unassembled WGS sequence"/>
</dbReference>
<evidence type="ECO:0000313" key="18">
    <source>
        <dbReference type="EMBL" id="KAL3234907.1"/>
    </source>
</evidence>
<dbReference type="PANTHER" id="PTHR28262:SF1">
    <property type="entry name" value="DASH COMPLEX SUBUNIT SPC19"/>
    <property type="match status" value="1"/>
</dbReference>
<keyword evidence="9" id="KW-0498">Mitosis</keyword>
<evidence type="ECO:0000256" key="10">
    <source>
        <dbReference type="ARBA" id="ARBA00022829"/>
    </source>
</evidence>
<reference evidence="18 19" key="1">
    <citation type="submission" date="2024-05" db="EMBL/GenBank/DDBJ databases">
        <title>Long read based assembly of the Candida bracarensis genome reveals expanded adhesin content.</title>
        <authorList>
            <person name="Marcet-Houben M."/>
            <person name="Ksiezopolska E."/>
            <person name="Gabaldon T."/>
        </authorList>
    </citation>
    <scope>NUCLEOTIDE SEQUENCE [LARGE SCALE GENOMIC DNA]</scope>
    <source>
        <strain evidence="18 19">CBM6</strain>
    </source>
</reference>
<proteinExistence type="inferred from homology"/>
<keyword evidence="17" id="KW-0175">Coiled coil</keyword>
<name>A0ABR4NZY5_9SACH</name>
<keyword evidence="13" id="KW-0539">Nucleus</keyword>
<evidence type="ECO:0000256" key="14">
    <source>
        <dbReference type="ARBA" id="ARBA00023328"/>
    </source>
</evidence>
<keyword evidence="9" id="KW-0131">Cell cycle</keyword>
<gene>
    <name evidence="18" type="ORF">RNJ44_02695</name>
</gene>
<dbReference type="Pfam" id="PF08287">
    <property type="entry name" value="DASH_Spc19"/>
    <property type="match status" value="1"/>
</dbReference>
<comment type="caution">
    <text evidence="18">The sequence shown here is derived from an EMBL/GenBank/DDBJ whole genome shotgun (WGS) entry which is preliminary data.</text>
</comment>
<comment type="subcellular location">
    <subcellularLocation>
        <location evidence="3">Chromosome</location>
        <location evidence="3">Centromere</location>
        <location evidence="3">Kinetochore</location>
    </subcellularLocation>
    <subcellularLocation>
        <location evidence="2">Cytoplasm</location>
        <location evidence="2">Cytoskeleton</location>
        <location evidence="2">Spindle</location>
    </subcellularLocation>
    <subcellularLocation>
        <location evidence="1">Nucleus</location>
    </subcellularLocation>
</comment>
<keyword evidence="8" id="KW-0493">Microtubule</keyword>
<keyword evidence="14" id="KW-0137">Centromere</keyword>
<keyword evidence="10" id="KW-0159">Chromosome partition</keyword>
<dbReference type="InterPro" id="IPR013251">
    <property type="entry name" value="DASH_Spc19"/>
</dbReference>
<evidence type="ECO:0000256" key="17">
    <source>
        <dbReference type="SAM" id="Coils"/>
    </source>
</evidence>
<sequence length="155" mass="17610">MDSLEDCVVYLEEAVDLVRENVMQLKEDSVKSSSLCGGMLQINRVFELVPEYDVESARLALFEEVDPMVKTLGDKIEKALVRKRREVDNLRQTVELNRLRLSGEMYVNENDGDMDVSTDAVAIASATDEELDELRALKARRAELQQLVENRSNTD</sequence>
<keyword evidence="9" id="KW-0132">Cell division</keyword>
<keyword evidence="6" id="KW-0158">Chromosome</keyword>
<evidence type="ECO:0000256" key="12">
    <source>
        <dbReference type="ARBA" id="ARBA00023212"/>
    </source>
</evidence>
<evidence type="ECO:0000256" key="4">
    <source>
        <dbReference type="ARBA" id="ARBA00008952"/>
    </source>
</evidence>
<feature type="coiled-coil region" evidence="17">
    <location>
        <begin position="127"/>
        <end position="154"/>
    </location>
</feature>
<keyword evidence="19" id="KW-1185">Reference proteome</keyword>
<evidence type="ECO:0000256" key="7">
    <source>
        <dbReference type="ARBA" id="ARBA00022490"/>
    </source>
</evidence>
<organism evidence="18 19">
    <name type="scientific">Nakaseomyces bracarensis</name>
    <dbReference type="NCBI Taxonomy" id="273131"/>
    <lineage>
        <taxon>Eukaryota</taxon>
        <taxon>Fungi</taxon>
        <taxon>Dikarya</taxon>
        <taxon>Ascomycota</taxon>
        <taxon>Saccharomycotina</taxon>
        <taxon>Saccharomycetes</taxon>
        <taxon>Saccharomycetales</taxon>
        <taxon>Saccharomycetaceae</taxon>
        <taxon>Nakaseomyces</taxon>
    </lineage>
</organism>
<evidence type="ECO:0000256" key="13">
    <source>
        <dbReference type="ARBA" id="ARBA00023242"/>
    </source>
</evidence>
<evidence type="ECO:0000256" key="16">
    <source>
        <dbReference type="ARBA" id="ARBA00046633"/>
    </source>
</evidence>
<evidence type="ECO:0000256" key="6">
    <source>
        <dbReference type="ARBA" id="ARBA00022454"/>
    </source>
</evidence>
<evidence type="ECO:0000313" key="19">
    <source>
        <dbReference type="Proteomes" id="UP001623330"/>
    </source>
</evidence>
<comment type="subunit">
    <text evidence="16">Component of the DASH complex consisting of ASK1, DAD1, DAD2, DAD3, DAD4, DAM1, DUO1, HSK3, SPC19 and SPC34, with a stoichiometry of one copy of each subunit per complex. Multiple DASH complexes oligomerize to form a ring that encircles spindle microtubules and organizes the rod-like NDC80 complexes of the outer kinetochore. DASH complex oligomerization strengthens microtubule attachments. On cytoplasmic microtubules, DASH complexes appear to form patches instead of rings.</text>
</comment>
<evidence type="ECO:0000256" key="3">
    <source>
        <dbReference type="ARBA" id="ARBA00004629"/>
    </source>
</evidence>
<dbReference type="EMBL" id="JBEVYD010000002">
    <property type="protein sequence ID" value="KAL3234907.1"/>
    <property type="molecule type" value="Genomic_DNA"/>
</dbReference>
<dbReference type="PANTHER" id="PTHR28262">
    <property type="entry name" value="DASH COMPLEX SUBUNIT SPC19"/>
    <property type="match status" value="1"/>
</dbReference>
<keyword evidence="11" id="KW-0995">Kinetochore</keyword>
<protein>
    <recommendedName>
        <fullName evidence="5">DASH complex subunit SPC19</fullName>
    </recommendedName>
    <alternativeName>
        <fullName evidence="15">Outer kinetochore protein SPC19</fullName>
    </alternativeName>
</protein>
<evidence type="ECO:0000256" key="9">
    <source>
        <dbReference type="ARBA" id="ARBA00022776"/>
    </source>
</evidence>